<feature type="compositionally biased region" description="Basic and acidic residues" evidence="1">
    <location>
        <begin position="78"/>
        <end position="94"/>
    </location>
</feature>
<accession>A0AA35K2G0</accession>
<evidence type="ECO:0000313" key="2">
    <source>
        <dbReference type="EMBL" id="CAI5769198.1"/>
    </source>
</evidence>
<evidence type="ECO:0000256" key="1">
    <source>
        <dbReference type="SAM" id="MobiDB-lite"/>
    </source>
</evidence>
<feature type="region of interest" description="Disordered" evidence="1">
    <location>
        <begin position="36"/>
        <end position="101"/>
    </location>
</feature>
<gene>
    <name evidence="2" type="ORF">PODLI_1B019809</name>
</gene>
<feature type="compositionally biased region" description="Basic and acidic residues" evidence="1">
    <location>
        <begin position="55"/>
        <end position="65"/>
    </location>
</feature>
<sequence length="101" mass="11668">MLGSFHACERSRKTFKLSRLRQALLRMARKNKVCPVPESPPLAHRWPSASPCRPLFEKTTKEKPFSIDAPRTSSPPQAKEKEIQPEEELIIKDIEDLEEEE</sequence>
<evidence type="ECO:0000313" key="3">
    <source>
        <dbReference type="Proteomes" id="UP001178461"/>
    </source>
</evidence>
<reference evidence="2" key="1">
    <citation type="submission" date="2022-12" db="EMBL/GenBank/DDBJ databases">
        <authorList>
            <person name="Alioto T."/>
            <person name="Alioto T."/>
            <person name="Gomez Garrido J."/>
        </authorList>
    </citation>
    <scope>NUCLEOTIDE SEQUENCE</scope>
</reference>
<proteinExistence type="predicted"/>
<keyword evidence="3" id="KW-1185">Reference proteome</keyword>
<name>A0AA35K2G0_9SAUR</name>
<protein>
    <submittedName>
        <fullName evidence="2">Uncharacterized protein</fullName>
    </submittedName>
</protein>
<dbReference type="AlphaFoldDB" id="A0AA35K2G0"/>
<dbReference type="Proteomes" id="UP001178461">
    <property type="component" value="Chromosome 3"/>
</dbReference>
<dbReference type="EMBL" id="OX395128">
    <property type="protein sequence ID" value="CAI5769198.1"/>
    <property type="molecule type" value="Genomic_DNA"/>
</dbReference>
<organism evidence="2 3">
    <name type="scientific">Podarcis lilfordi</name>
    <name type="common">Lilford's wall lizard</name>
    <dbReference type="NCBI Taxonomy" id="74358"/>
    <lineage>
        <taxon>Eukaryota</taxon>
        <taxon>Metazoa</taxon>
        <taxon>Chordata</taxon>
        <taxon>Craniata</taxon>
        <taxon>Vertebrata</taxon>
        <taxon>Euteleostomi</taxon>
        <taxon>Lepidosauria</taxon>
        <taxon>Squamata</taxon>
        <taxon>Bifurcata</taxon>
        <taxon>Unidentata</taxon>
        <taxon>Episquamata</taxon>
        <taxon>Laterata</taxon>
        <taxon>Lacertibaenia</taxon>
        <taxon>Lacertidae</taxon>
        <taxon>Podarcis</taxon>
    </lineage>
</organism>